<proteinExistence type="predicted"/>
<reference evidence="4" key="1">
    <citation type="submission" date="2023-05" db="EMBL/GenBank/DDBJ databases">
        <title>Anaerotaeda fermentans gen. nov., sp. nov., a novel anaerobic planctomycete of the new family within the order Sedimentisphaerales isolated from Taman Peninsula, Russia.</title>
        <authorList>
            <person name="Khomyakova M.A."/>
            <person name="Merkel A.Y."/>
            <person name="Slobodkin A.I."/>
        </authorList>
    </citation>
    <scope>NUCLEOTIDE SEQUENCE</scope>
    <source>
        <strain evidence="4">M17dextr</strain>
    </source>
</reference>
<dbReference type="GO" id="GO:0016787">
    <property type="term" value="F:hydrolase activity"/>
    <property type="evidence" value="ECO:0007669"/>
    <property type="project" value="InterPro"/>
</dbReference>
<dbReference type="InterPro" id="IPR010496">
    <property type="entry name" value="AL/BT2_dom"/>
</dbReference>
<keyword evidence="5" id="KW-1185">Reference proteome</keyword>
<feature type="chain" id="PRO_5043700766" evidence="1">
    <location>
        <begin position="22"/>
        <end position="517"/>
    </location>
</feature>
<dbReference type="RefSeq" id="WP_349245245.1">
    <property type="nucleotide sequence ID" value="NZ_JASCXX010000013.1"/>
</dbReference>
<dbReference type="InterPro" id="IPR013022">
    <property type="entry name" value="Xyl_isomerase-like_TIM-brl"/>
</dbReference>
<feature type="domain" description="Xylose isomerase-like TIM barrel" evidence="2">
    <location>
        <begin position="268"/>
        <end position="497"/>
    </location>
</feature>
<dbReference type="Pfam" id="PF01261">
    <property type="entry name" value="AP_endonuc_2"/>
    <property type="match status" value="1"/>
</dbReference>
<dbReference type="Proteomes" id="UP001431776">
    <property type="component" value="Unassembled WGS sequence"/>
</dbReference>
<evidence type="ECO:0000259" key="2">
    <source>
        <dbReference type="Pfam" id="PF01261"/>
    </source>
</evidence>
<dbReference type="InterPro" id="IPR036237">
    <property type="entry name" value="Xyl_isomerase-like_sf"/>
</dbReference>
<dbReference type="SUPFAM" id="SSF51658">
    <property type="entry name" value="Xylose isomerase-like"/>
    <property type="match status" value="1"/>
</dbReference>
<protein>
    <submittedName>
        <fullName evidence="4">DUF1080 domain-containing protein</fullName>
    </submittedName>
</protein>
<accession>A0AAW6TWN6</accession>
<dbReference type="EMBL" id="JASCXX010000013">
    <property type="protein sequence ID" value="MDI6449837.1"/>
    <property type="molecule type" value="Genomic_DNA"/>
</dbReference>
<gene>
    <name evidence="4" type="ORF">QJ522_12330</name>
</gene>
<dbReference type="PANTHER" id="PTHR12110">
    <property type="entry name" value="HYDROXYPYRUVATE ISOMERASE"/>
    <property type="match status" value="1"/>
</dbReference>
<dbReference type="Gene3D" id="3.20.20.150">
    <property type="entry name" value="Divalent-metal-dependent TIM barrel enzymes"/>
    <property type="match status" value="1"/>
</dbReference>
<evidence type="ECO:0000313" key="4">
    <source>
        <dbReference type="EMBL" id="MDI6449837.1"/>
    </source>
</evidence>
<dbReference type="InterPro" id="IPR050312">
    <property type="entry name" value="IolE/XylAMocC-like"/>
</dbReference>
<sequence>MKTYRLIAILLTTLIAGNVPAVNCSECHALELIGRNLSTWDGDTGQWESIADARLGADDPKRLTGEPGVGAILNGPTGRTRHLLSKQHFGDVNAHIEFIVAKDSNSGVYFMGRYEVQIFDSWQKESPYPGIECGGIYERWDESRTPKGFEGHSPRVNASRAPGQWQSFDVVFRAPRFDAAGRKIANARFEKVVHNGVIVHEDVEVTGPTRAAAFDDERPLGRLMLQGDHGPVAYRNIRLAPAGANAFFAFDNAVADEKHPTARAQAETLAELGYAGISVGLDRCPSLSDLLDELDQRNLRLFAVYAGVNIDSEQEPYSPALKDAIEALAGRNTILWLFMQSREHKPSSTAGDERAVAILRELAELAARHKVRIALYPHHAFWLERIEDAVRVADKLDRPNVGVTFNLCHWLRVSPDKSAELLIKEAMPRLLAVSINGADSDGRDWNTLIQTLDKGTFDMTGFLKTLGEAGYTGPIALQGYGVGGDARDNLTRSMQAWKKHSRVLYGDVAPFGPQKKQ</sequence>
<evidence type="ECO:0000259" key="3">
    <source>
        <dbReference type="Pfam" id="PF06439"/>
    </source>
</evidence>
<name>A0AAW6TWN6_9BACT</name>
<keyword evidence="1" id="KW-0732">Signal</keyword>
<dbReference type="AlphaFoldDB" id="A0AAW6TWN6"/>
<dbReference type="Gene3D" id="2.60.120.560">
    <property type="entry name" value="Exo-inulinase, domain 1"/>
    <property type="match status" value="1"/>
</dbReference>
<feature type="signal peptide" evidence="1">
    <location>
        <begin position="1"/>
        <end position="21"/>
    </location>
</feature>
<evidence type="ECO:0000256" key="1">
    <source>
        <dbReference type="SAM" id="SignalP"/>
    </source>
</evidence>
<comment type="caution">
    <text evidence="4">The sequence shown here is derived from an EMBL/GenBank/DDBJ whole genome shotgun (WGS) entry which is preliminary data.</text>
</comment>
<evidence type="ECO:0000313" key="5">
    <source>
        <dbReference type="Proteomes" id="UP001431776"/>
    </source>
</evidence>
<dbReference type="PANTHER" id="PTHR12110:SF21">
    <property type="entry name" value="XYLOSE ISOMERASE-LIKE TIM BARREL DOMAIN-CONTAINING PROTEIN"/>
    <property type="match status" value="1"/>
</dbReference>
<feature type="domain" description="3-keto-alpha-glucoside-1,2-lyase/3-keto-2-hydroxy-glucal hydratase" evidence="3">
    <location>
        <begin position="34"/>
        <end position="239"/>
    </location>
</feature>
<dbReference type="Pfam" id="PF06439">
    <property type="entry name" value="3keto-disac_hyd"/>
    <property type="match status" value="1"/>
</dbReference>
<organism evidence="4 5">
    <name type="scientific">Anaerobaca lacustris</name>
    <dbReference type="NCBI Taxonomy" id="3044600"/>
    <lineage>
        <taxon>Bacteria</taxon>
        <taxon>Pseudomonadati</taxon>
        <taxon>Planctomycetota</taxon>
        <taxon>Phycisphaerae</taxon>
        <taxon>Sedimentisphaerales</taxon>
        <taxon>Anaerobacaceae</taxon>
        <taxon>Anaerobaca</taxon>
    </lineage>
</organism>